<dbReference type="InterPro" id="IPR013149">
    <property type="entry name" value="ADH-like_C"/>
</dbReference>
<keyword evidence="4" id="KW-1185">Reference proteome</keyword>
<dbReference type="GO" id="GO:0003960">
    <property type="term" value="F:quinone reductase (NADPH) activity"/>
    <property type="evidence" value="ECO:0007669"/>
    <property type="project" value="TreeGrafter"/>
</dbReference>
<evidence type="ECO:0000313" key="4">
    <source>
        <dbReference type="Proteomes" id="UP000184363"/>
    </source>
</evidence>
<gene>
    <name evidence="3" type="ORF">SAMN05443637_1022</name>
</gene>
<dbReference type="GO" id="GO:0070402">
    <property type="term" value="F:NADPH binding"/>
    <property type="evidence" value="ECO:0007669"/>
    <property type="project" value="TreeGrafter"/>
</dbReference>
<dbReference type="SMART" id="SM00829">
    <property type="entry name" value="PKS_ER"/>
    <property type="match status" value="1"/>
</dbReference>
<dbReference type="Gene3D" id="3.90.180.10">
    <property type="entry name" value="Medium-chain alcohol dehydrogenases, catalytic domain"/>
    <property type="match status" value="1"/>
</dbReference>
<evidence type="ECO:0000313" key="3">
    <source>
        <dbReference type="EMBL" id="SHK02022.1"/>
    </source>
</evidence>
<dbReference type="SUPFAM" id="SSF50129">
    <property type="entry name" value="GroES-like"/>
    <property type="match status" value="1"/>
</dbReference>
<dbReference type="PANTHER" id="PTHR44154">
    <property type="entry name" value="QUINONE OXIDOREDUCTASE"/>
    <property type="match status" value="1"/>
</dbReference>
<keyword evidence="1" id="KW-0521">NADP</keyword>
<dbReference type="PANTHER" id="PTHR44154:SF1">
    <property type="entry name" value="QUINONE OXIDOREDUCTASE"/>
    <property type="match status" value="1"/>
</dbReference>
<dbReference type="Pfam" id="PF00107">
    <property type="entry name" value="ADH_zinc_N"/>
    <property type="match status" value="1"/>
</dbReference>
<dbReference type="GO" id="GO:0003730">
    <property type="term" value="F:mRNA 3'-UTR binding"/>
    <property type="evidence" value="ECO:0007669"/>
    <property type="project" value="TreeGrafter"/>
</dbReference>
<accession>A0A1M6P2C2</accession>
<reference evidence="3 4" key="1">
    <citation type="submission" date="2016-11" db="EMBL/GenBank/DDBJ databases">
        <authorList>
            <person name="Jaros S."/>
            <person name="Januszkiewicz K."/>
            <person name="Wedrychowicz H."/>
        </authorList>
    </citation>
    <scope>NUCLEOTIDE SEQUENCE [LARGE SCALE GENOMIC DNA]</scope>
    <source>
        <strain evidence="3 4">DSM 43832</strain>
    </source>
</reference>
<dbReference type="InterPro" id="IPR013154">
    <property type="entry name" value="ADH-like_N"/>
</dbReference>
<dbReference type="SUPFAM" id="SSF51735">
    <property type="entry name" value="NAD(P)-binding Rossmann-fold domains"/>
    <property type="match status" value="1"/>
</dbReference>
<dbReference type="Pfam" id="PF08240">
    <property type="entry name" value="ADH_N"/>
    <property type="match status" value="1"/>
</dbReference>
<protein>
    <submittedName>
        <fullName evidence="3">NADPH2:quinone reductase</fullName>
    </submittedName>
</protein>
<dbReference type="EMBL" id="FRAP01000002">
    <property type="protein sequence ID" value="SHK02022.1"/>
    <property type="molecule type" value="Genomic_DNA"/>
</dbReference>
<dbReference type="AlphaFoldDB" id="A0A1M6P2C2"/>
<dbReference type="Proteomes" id="UP000184363">
    <property type="component" value="Unassembled WGS sequence"/>
</dbReference>
<dbReference type="InterPro" id="IPR011032">
    <property type="entry name" value="GroES-like_sf"/>
</dbReference>
<dbReference type="InterPro" id="IPR020843">
    <property type="entry name" value="ER"/>
</dbReference>
<dbReference type="InterPro" id="IPR051603">
    <property type="entry name" value="Zinc-ADH_QOR/CCCR"/>
</dbReference>
<evidence type="ECO:0000259" key="2">
    <source>
        <dbReference type="SMART" id="SM00829"/>
    </source>
</evidence>
<organism evidence="3 4">
    <name type="scientific">Pseudonocardia thermophila</name>
    <dbReference type="NCBI Taxonomy" id="1848"/>
    <lineage>
        <taxon>Bacteria</taxon>
        <taxon>Bacillati</taxon>
        <taxon>Actinomycetota</taxon>
        <taxon>Actinomycetes</taxon>
        <taxon>Pseudonocardiales</taxon>
        <taxon>Pseudonocardiaceae</taxon>
        <taxon>Pseudonocardia</taxon>
    </lineage>
</organism>
<dbReference type="CDD" id="cd08253">
    <property type="entry name" value="zeta_crystallin"/>
    <property type="match status" value="1"/>
</dbReference>
<dbReference type="Gene3D" id="3.40.50.720">
    <property type="entry name" value="NAD(P)-binding Rossmann-like Domain"/>
    <property type="match status" value="1"/>
</dbReference>
<dbReference type="STRING" id="1848.SAMN05443637_1022"/>
<dbReference type="RefSeq" id="WP_234996919.1">
    <property type="nucleotide sequence ID" value="NZ_FRAP01000002.1"/>
</dbReference>
<dbReference type="InterPro" id="IPR036291">
    <property type="entry name" value="NAD(P)-bd_dom_sf"/>
</dbReference>
<proteinExistence type="predicted"/>
<sequence>MDLPDSMWAARYPTSGPDAGVIRVERVPRPDPGPGEVLVAVAVSGVNPTDWKARSNRTGTGSSWVTPNQDGAGRIVAVGRGVPAQRVGERVWVWQAAWNRAGGTAAEYVAVPADQAVALPSSASYDLGAGLGIPAMTAYHCLFHPGPLLPGDRVLVHGGAGAVGHAAIELARHRGAEVAATVSNAYKAKLAAAAGADLVIDYRTEDVAAAVRRWAPAGVARIVEVDLARNLTTDSAVVAPGGAIAVYARTEQPVLPPWDLMVANARVDFVLVYTIDEDAERAAVEGVTTAVRDGALTPLPGARFSLAEAAAAHDAVQAGHTGKVLIDVGTA</sequence>
<name>A0A1M6P2C2_PSETH</name>
<dbReference type="GO" id="GO:0005829">
    <property type="term" value="C:cytosol"/>
    <property type="evidence" value="ECO:0007669"/>
    <property type="project" value="TreeGrafter"/>
</dbReference>
<evidence type="ECO:0000256" key="1">
    <source>
        <dbReference type="ARBA" id="ARBA00022857"/>
    </source>
</evidence>
<feature type="domain" description="Enoyl reductase (ER)" evidence="2">
    <location>
        <begin position="20"/>
        <end position="326"/>
    </location>
</feature>